<comment type="cofactor">
    <cofactor evidence="8">
        <name>hybrid [4Fe-2O-2S] cluster</name>
        <dbReference type="ChEBI" id="CHEBI:60519"/>
    </cofactor>
    <text evidence="8">Binds 1 hybrid [4Fe-2O-2S] cluster.</text>
</comment>
<feature type="binding site" evidence="8">
    <location>
        <position position="509"/>
    </location>
    <ligand>
        <name>hybrid [4Fe-2O-2S] cluster</name>
        <dbReference type="ChEBI" id="CHEBI:60519"/>
    </ligand>
</feature>
<feature type="binding site" evidence="8">
    <location>
        <position position="450"/>
    </location>
    <ligand>
        <name>hybrid [4Fe-2O-2S] cluster</name>
        <dbReference type="ChEBI" id="CHEBI:60519"/>
    </ligand>
</feature>
<dbReference type="GO" id="GO:0042542">
    <property type="term" value="P:response to hydrogen peroxide"/>
    <property type="evidence" value="ECO:0007669"/>
    <property type="project" value="TreeGrafter"/>
</dbReference>
<comment type="subcellular location">
    <subcellularLocation>
        <location evidence="1 8">Cytoplasm</location>
    </subcellularLocation>
</comment>
<evidence type="ECO:0000256" key="5">
    <source>
        <dbReference type="ARBA" id="ARBA00023002"/>
    </source>
</evidence>
<gene>
    <name evidence="8" type="primary">hcp</name>
    <name evidence="9" type="ORF">HMPREF1202_00935</name>
</gene>
<protein>
    <recommendedName>
        <fullName evidence="8">Hydroxylamine reductase</fullName>
        <ecNumber evidence="8">1.7.99.1</ecNumber>
    </recommendedName>
    <alternativeName>
        <fullName evidence="8">Hybrid-cluster protein</fullName>
        <shortName evidence="8">HCP</shortName>
    </alternativeName>
    <alternativeName>
        <fullName evidence="8">Prismane protein</fullName>
    </alternativeName>
</protein>
<keyword evidence="7 8" id="KW-0411">Iron-sulfur</keyword>
<keyword evidence="2 8" id="KW-0004">4Fe-4S</keyword>
<evidence type="ECO:0000256" key="3">
    <source>
        <dbReference type="ARBA" id="ARBA00022490"/>
    </source>
</evidence>
<dbReference type="STRING" id="1073376.HMPREF1202_00935"/>
<dbReference type="GO" id="GO:0046872">
    <property type="term" value="F:metal ion binding"/>
    <property type="evidence" value="ECO:0007669"/>
    <property type="project" value="UniProtKB-KW"/>
</dbReference>
<name>V8C9L9_9FIRM</name>
<dbReference type="Proteomes" id="UP000018683">
    <property type="component" value="Unassembled WGS sequence"/>
</dbReference>
<dbReference type="InterPro" id="IPR016099">
    <property type="entry name" value="Prismane-like_a/b-sand"/>
</dbReference>
<feature type="binding site" evidence="8">
    <location>
        <position position="31"/>
    </location>
    <ligand>
        <name>[4Fe-4S] cluster</name>
        <dbReference type="ChEBI" id="CHEBI:49883"/>
    </ligand>
</feature>
<dbReference type="EMBL" id="AZJE01000011">
    <property type="protein sequence ID" value="ETD23792.1"/>
    <property type="molecule type" value="Genomic_DNA"/>
</dbReference>
<dbReference type="GO" id="GO:0051539">
    <property type="term" value="F:4 iron, 4 sulfur cluster binding"/>
    <property type="evidence" value="ECO:0007669"/>
    <property type="project" value="UniProtKB-KW"/>
</dbReference>
<evidence type="ECO:0000313" key="10">
    <source>
        <dbReference type="Proteomes" id="UP000018683"/>
    </source>
</evidence>
<dbReference type="PANTHER" id="PTHR30109:SF0">
    <property type="entry name" value="HYDROXYLAMINE REDUCTASE"/>
    <property type="match status" value="1"/>
</dbReference>
<feature type="modified residue" description="Cysteine persulfide" evidence="8">
    <location>
        <position position="422"/>
    </location>
</feature>
<evidence type="ECO:0000256" key="8">
    <source>
        <dbReference type="HAMAP-Rule" id="MF_00069"/>
    </source>
</evidence>
<comment type="catalytic activity">
    <reaction evidence="8">
        <text>A + NH4(+) + H2O = hydroxylamine + AH2 + H(+)</text>
        <dbReference type="Rhea" id="RHEA:22052"/>
        <dbReference type="ChEBI" id="CHEBI:13193"/>
        <dbReference type="ChEBI" id="CHEBI:15377"/>
        <dbReference type="ChEBI" id="CHEBI:15378"/>
        <dbReference type="ChEBI" id="CHEBI:15429"/>
        <dbReference type="ChEBI" id="CHEBI:17499"/>
        <dbReference type="ChEBI" id="CHEBI:28938"/>
        <dbReference type="EC" id="1.7.99.1"/>
    </reaction>
</comment>
<dbReference type="EC" id="1.7.99.1" evidence="8"/>
<feature type="binding site" evidence="8">
    <location>
        <position position="13"/>
    </location>
    <ligand>
        <name>[4Fe-4S] cluster</name>
        <dbReference type="ChEBI" id="CHEBI:49883"/>
    </ligand>
</feature>
<proteinExistence type="inferred from homology"/>
<reference evidence="9 10" key="1">
    <citation type="submission" date="2013-10" db="EMBL/GenBank/DDBJ databases">
        <title>The Genome Sequence of Ruminococcus lactaris CC59_002D.</title>
        <authorList>
            <consortium name="The Broad Institute Genomics Platform"/>
            <person name="Earl A."/>
            <person name="Allen-Vercoe E."/>
            <person name="Daigneault M."/>
            <person name="Young S.K."/>
            <person name="Zeng Q."/>
            <person name="Gargeya S."/>
            <person name="Fitzgerald M."/>
            <person name="Abouelleil A."/>
            <person name="Alvarado L."/>
            <person name="Chapman S.B."/>
            <person name="Gainer-Dewar J."/>
            <person name="Goldberg J."/>
            <person name="Griggs A."/>
            <person name="Gujja S."/>
            <person name="Hansen M."/>
            <person name="Howarth C."/>
            <person name="Imamovic A."/>
            <person name="Ireland A."/>
            <person name="Larimer J."/>
            <person name="McCowan C."/>
            <person name="Murphy C."/>
            <person name="Pearson M."/>
            <person name="Poon T.W."/>
            <person name="Priest M."/>
            <person name="Roberts A."/>
            <person name="Saif S."/>
            <person name="Shea T."/>
            <person name="Sykes S."/>
            <person name="Wortman J."/>
            <person name="Nusbaum C."/>
            <person name="Birren B."/>
        </authorList>
    </citation>
    <scope>NUCLEOTIDE SEQUENCE [LARGE SCALE GENOMIC DNA]</scope>
    <source>
        <strain evidence="9 10">CC59_002D</strain>
    </source>
</reference>
<feature type="binding site" evidence="8">
    <location>
        <position position="262"/>
    </location>
    <ligand>
        <name>hybrid [4Fe-2O-2S] cluster</name>
        <dbReference type="ChEBI" id="CHEBI:60519"/>
    </ligand>
</feature>
<dbReference type="InterPro" id="IPR004137">
    <property type="entry name" value="HCP/CODH"/>
</dbReference>
<dbReference type="FunFam" id="3.40.50.2030:FF:000001">
    <property type="entry name" value="Hydroxylamine reductase"/>
    <property type="match status" value="1"/>
</dbReference>
<evidence type="ECO:0000256" key="1">
    <source>
        <dbReference type="ARBA" id="ARBA00004496"/>
    </source>
</evidence>
<feature type="binding site" evidence="8">
    <location>
        <position position="286"/>
    </location>
    <ligand>
        <name>hybrid [4Fe-2O-2S] cluster</name>
        <dbReference type="ChEBI" id="CHEBI:60519"/>
    </ligand>
</feature>
<dbReference type="PANTHER" id="PTHR30109">
    <property type="entry name" value="HYDROXYLAMINE REDUCTASE"/>
    <property type="match status" value="1"/>
</dbReference>
<keyword evidence="4 8" id="KW-0479">Metal-binding</keyword>
<feature type="binding site" evidence="8">
    <location>
        <position position="330"/>
    </location>
    <ligand>
        <name>hybrid [4Fe-2O-2S] cluster</name>
        <dbReference type="ChEBI" id="CHEBI:60519"/>
    </ligand>
</feature>
<sequence>MGNNMDLDYEMFCYQCEQTANGKGCTRLGVCGKTPEIANLQDLLIYQVKGISCYGKVLSELGHPIEKAVIAFIESVLFTTLTNVNFDAEVHVQLLQESQKIKDSLREKVSASEGSSNLHDSDYCSCHTAQAQYRLPSTKSEMLHDAPIAGIMYDKSLDPDIRSLRQTILYGLKGISAYGHQARELGYCSDQVDSFYITALESLTDDRLTVEELIRMTMRTGEAAIEVMKVLDEANTSVYGNPSPHTVNVHIRKGPFIIVSGHDLKDLEMLLRQTEGTGINIYTHGEMLPSHGYEGLKKYPHLVGNFGGAWQDQQKQFDGIPGCILMTTNCLMRPRESYKDRIYSTNVVGWEGVKYIPKKPDGTKDFSEIIRHSLELGGFTQDVEPHEILVGFGHHATLSYADKIVQAVESGKLRHFFLIGGCDGARPGRNYYTDFAQLVPKDCMILTLACGKYRFNKMDFGEVAGLPRLLDIGQCNDVYSAIRIATALADAFNTDVNGLPLSLIISWYEQKAVADLLALLSLGIRNIYLGPELPAFLSPNVLQYLVDTFHLRKITNPEDDIKTCLKQMLMYGREAQDMDSQPCHYSEVRGTQ</sequence>
<dbReference type="Gene3D" id="3.40.50.2030">
    <property type="match status" value="2"/>
</dbReference>
<feature type="binding site" description="via persulfide group" evidence="8">
    <location>
        <position position="422"/>
    </location>
    <ligand>
        <name>hybrid [4Fe-2O-2S] cluster</name>
        <dbReference type="ChEBI" id="CHEBI:60519"/>
    </ligand>
</feature>
<comment type="cofactor">
    <cofactor evidence="8">
        <name>[4Fe-4S] cluster</name>
        <dbReference type="ChEBI" id="CHEBI:49883"/>
    </cofactor>
    <text evidence="8">Binds 1 [4Fe-4S] cluster.</text>
</comment>
<evidence type="ECO:0000256" key="7">
    <source>
        <dbReference type="ARBA" id="ARBA00023014"/>
    </source>
</evidence>
<evidence type="ECO:0000256" key="2">
    <source>
        <dbReference type="ARBA" id="ARBA00022485"/>
    </source>
</evidence>
<dbReference type="NCBIfam" id="NF003658">
    <property type="entry name" value="PRK05290.1"/>
    <property type="match status" value="1"/>
</dbReference>
<feature type="binding site" evidence="8">
    <location>
        <position position="511"/>
    </location>
    <ligand>
        <name>hybrid [4Fe-2O-2S] cluster</name>
        <dbReference type="ChEBI" id="CHEBI:60519"/>
    </ligand>
</feature>
<dbReference type="GO" id="GO:0004601">
    <property type="term" value="F:peroxidase activity"/>
    <property type="evidence" value="ECO:0007669"/>
    <property type="project" value="TreeGrafter"/>
</dbReference>
<keyword evidence="6 8" id="KW-0408">Iron</keyword>
<feature type="binding site" evidence="8">
    <location>
        <position position="16"/>
    </location>
    <ligand>
        <name>[4Fe-4S] cluster</name>
        <dbReference type="ChEBI" id="CHEBI:49883"/>
    </ligand>
</feature>
<dbReference type="PIRSF" id="PIRSF000076">
    <property type="entry name" value="HCP"/>
    <property type="match status" value="1"/>
</dbReference>
<feature type="binding site" evidence="8">
    <location>
        <position position="475"/>
    </location>
    <ligand>
        <name>hybrid [4Fe-2O-2S] cluster</name>
        <dbReference type="ChEBI" id="CHEBI:60519"/>
    </ligand>
</feature>
<dbReference type="CDD" id="cd01914">
    <property type="entry name" value="HCP"/>
    <property type="match status" value="1"/>
</dbReference>
<dbReference type="PATRIC" id="fig|1073376.3.peg.966"/>
<accession>V8C9L9</accession>
<dbReference type="GO" id="GO:0005737">
    <property type="term" value="C:cytoplasm"/>
    <property type="evidence" value="ECO:0007669"/>
    <property type="project" value="UniProtKB-SubCell"/>
</dbReference>
<evidence type="ECO:0000256" key="4">
    <source>
        <dbReference type="ARBA" id="ARBA00022723"/>
    </source>
</evidence>
<keyword evidence="3 8" id="KW-0963">Cytoplasm</keyword>
<dbReference type="HAMAP" id="MF_00069">
    <property type="entry name" value="Hydroxylam_reduct"/>
    <property type="match status" value="1"/>
</dbReference>
<comment type="similarity">
    <text evidence="8">Belongs to the HCP family.</text>
</comment>
<dbReference type="AlphaFoldDB" id="V8C9L9"/>
<evidence type="ECO:0000256" key="6">
    <source>
        <dbReference type="ARBA" id="ARBA00023004"/>
    </source>
</evidence>
<keyword evidence="5 8" id="KW-0560">Oxidoreductase</keyword>
<dbReference type="Gene3D" id="1.20.1270.20">
    <property type="match status" value="2"/>
</dbReference>
<dbReference type="InterPro" id="IPR016100">
    <property type="entry name" value="Prismane_a-bundle"/>
</dbReference>
<dbReference type="FunFam" id="3.40.50.2030:FF:000002">
    <property type="entry name" value="Hydroxylamine reductase"/>
    <property type="match status" value="1"/>
</dbReference>
<organism evidence="9 10">
    <name type="scientific">[Ruminococcus] lactaris CC59_002D</name>
    <dbReference type="NCBI Taxonomy" id="1073376"/>
    <lineage>
        <taxon>Bacteria</taxon>
        <taxon>Bacillati</taxon>
        <taxon>Bacillota</taxon>
        <taxon>Clostridia</taxon>
        <taxon>Lachnospirales</taxon>
        <taxon>Lachnospiraceae</taxon>
        <taxon>Mediterraneibacter</taxon>
    </lineage>
</organism>
<dbReference type="InterPro" id="IPR011254">
    <property type="entry name" value="Prismane-like_sf"/>
</dbReference>
<dbReference type="InterPro" id="IPR010048">
    <property type="entry name" value="Hydroxylam_reduct"/>
</dbReference>
<evidence type="ECO:0000313" key="9">
    <source>
        <dbReference type="EMBL" id="ETD23792.1"/>
    </source>
</evidence>
<comment type="function">
    <text evidence="8">Catalyzes the reduction of hydroxylamine to form NH(3) and H(2)O.</text>
</comment>
<comment type="caution">
    <text evidence="9">The sequence shown here is derived from an EMBL/GenBank/DDBJ whole genome shotgun (WGS) entry which is preliminary data.</text>
</comment>
<dbReference type="Pfam" id="PF03063">
    <property type="entry name" value="Prismane"/>
    <property type="match status" value="1"/>
</dbReference>
<dbReference type="SUPFAM" id="SSF56821">
    <property type="entry name" value="Prismane protein-like"/>
    <property type="match status" value="1"/>
</dbReference>
<dbReference type="RefSeq" id="WP_023921376.1">
    <property type="nucleotide sequence ID" value="NZ_KI669408.1"/>
</dbReference>
<dbReference type="HOGENOM" id="CLU_038344_2_0_9"/>
<dbReference type="GO" id="GO:0050418">
    <property type="term" value="F:hydroxylamine reductase activity"/>
    <property type="evidence" value="ECO:0007669"/>
    <property type="project" value="UniProtKB-UniRule"/>
</dbReference>
<feature type="binding site" evidence="8">
    <location>
        <position position="25"/>
    </location>
    <ligand>
        <name>[4Fe-4S] cluster</name>
        <dbReference type="ChEBI" id="CHEBI:49883"/>
    </ligand>
</feature>
<dbReference type="NCBIfam" id="TIGR01703">
    <property type="entry name" value="hybrid_clust"/>
    <property type="match status" value="1"/>
</dbReference>